<dbReference type="InterPro" id="IPR052838">
    <property type="entry name" value="Myosin-XVI"/>
</dbReference>
<evidence type="ECO:0000256" key="5">
    <source>
        <dbReference type="PROSITE-ProRule" id="PRU00782"/>
    </source>
</evidence>
<accession>A0A974I4J3</accession>
<name>A0A974I4J3_XENLA</name>
<dbReference type="GO" id="GO:0019903">
    <property type="term" value="F:protein phosphatase binding"/>
    <property type="evidence" value="ECO:0007669"/>
    <property type="project" value="TreeGrafter"/>
</dbReference>
<dbReference type="GO" id="GO:0051015">
    <property type="term" value="F:actin filament binding"/>
    <property type="evidence" value="ECO:0007669"/>
    <property type="project" value="TreeGrafter"/>
</dbReference>
<evidence type="ECO:0000256" key="3">
    <source>
        <dbReference type="ARBA" id="ARBA00023123"/>
    </source>
</evidence>
<comment type="similarity">
    <text evidence="5">Belongs to the TRAFAC class myosin-kinesin ATPase superfamily. Myosin family.</text>
</comment>
<feature type="non-terminal residue" evidence="7">
    <location>
        <position position="1"/>
    </location>
</feature>
<keyword evidence="3 5" id="KW-0518">Myosin</keyword>
<dbReference type="InterPro" id="IPR001609">
    <property type="entry name" value="Myosin_head_motor_dom-like"/>
</dbReference>
<feature type="domain" description="Myosin motor" evidence="6">
    <location>
        <begin position="1"/>
        <end position="80"/>
    </location>
</feature>
<dbReference type="Proteomes" id="UP000694892">
    <property type="component" value="Chromosome 1L"/>
</dbReference>
<sequence length="80" mass="8937">EKIQAMFTVLKSFGCVTTRESSNSTRFSMVMSLDFNAAGRITAGHLQTMFLERIRVAQQPQEESNFNVFAQMLAGAETDL</sequence>
<dbReference type="InterPro" id="IPR027417">
    <property type="entry name" value="P-loop_NTPase"/>
</dbReference>
<dbReference type="Pfam" id="PF00063">
    <property type="entry name" value="Myosin_head"/>
    <property type="match status" value="1"/>
</dbReference>
<evidence type="ECO:0000256" key="1">
    <source>
        <dbReference type="ARBA" id="ARBA00022741"/>
    </source>
</evidence>
<reference evidence="8" key="1">
    <citation type="journal article" date="2016" name="Nature">
        <title>Genome evolution in the allotetraploid frog Xenopus laevis.</title>
        <authorList>
            <person name="Session A.M."/>
            <person name="Uno Y."/>
            <person name="Kwon T."/>
            <person name="Chapman J.A."/>
            <person name="Toyoda A."/>
            <person name="Takahashi S."/>
            <person name="Fukui A."/>
            <person name="Hikosaka A."/>
            <person name="Suzuki A."/>
            <person name="Kondo M."/>
            <person name="van Heeringen S.J."/>
            <person name="Quigley I."/>
            <person name="Heinz S."/>
            <person name="Ogino H."/>
            <person name="Ochi H."/>
            <person name="Hellsten U."/>
            <person name="Lyons J.B."/>
            <person name="Simakov O."/>
            <person name="Putnam N."/>
            <person name="Stites J."/>
            <person name="Kuroki Y."/>
            <person name="Tanaka T."/>
            <person name="Michiue T."/>
            <person name="Watanabe M."/>
            <person name="Bogdanovic O."/>
            <person name="Lister R."/>
            <person name="Georgiou G."/>
            <person name="Paranjpe S.S."/>
            <person name="van Kruijsbergen I."/>
            <person name="Shu S."/>
            <person name="Carlson J."/>
            <person name="Kinoshita T."/>
            <person name="Ohta Y."/>
            <person name="Mawaribuchi S."/>
            <person name="Jenkins J."/>
            <person name="Grimwood J."/>
            <person name="Schmutz J."/>
            <person name="Mitros T."/>
            <person name="Mozaffari S.V."/>
            <person name="Suzuki Y."/>
            <person name="Haramoto Y."/>
            <person name="Yamamoto T.S."/>
            <person name="Takagi C."/>
            <person name="Heald R."/>
            <person name="Miller K."/>
            <person name="Haudenschild C."/>
            <person name="Kitzman J."/>
            <person name="Nakayama T."/>
            <person name="Izutsu Y."/>
            <person name="Robert J."/>
            <person name="Fortriede J."/>
            <person name="Burns K."/>
            <person name="Lotay V."/>
            <person name="Karimi K."/>
            <person name="Yasuoka Y."/>
            <person name="Dichmann D.S."/>
            <person name="Flajnik M.F."/>
            <person name="Houston D.W."/>
            <person name="Shendure J."/>
            <person name="DuPasquier L."/>
            <person name="Vize P.D."/>
            <person name="Zorn A.M."/>
            <person name="Ito M."/>
            <person name="Marcotte E.M."/>
            <person name="Wallingford J.B."/>
            <person name="Ito Y."/>
            <person name="Asashima M."/>
            <person name="Ueno N."/>
            <person name="Matsuda Y."/>
            <person name="Veenstra G.J."/>
            <person name="Fujiyama A."/>
            <person name="Harland R.M."/>
            <person name="Taira M."/>
            <person name="Rokhsar D.S."/>
        </authorList>
    </citation>
    <scope>NUCLEOTIDE SEQUENCE [LARGE SCALE GENOMIC DNA]</scope>
    <source>
        <strain evidence="8">J</strain>
    </source>
</reference>
<dbReference type="GO" id="GO:2000134">
    <property type="term" value="P:negative regulation of G1/S transition of mitotic cell cycle"/>
    <property type="evidence" value="ECO:0007669"/>
    <property type="project" value="TreeGrafter"/>
</dbReference>
<keyword evidence="1" id="KW-0547">Nucleotide-binding</keyword>
<keyword evidence="5" id="KW-0009">Actin-binding</keyword>
<dbReference type="PROSITE" id="PS51456">
    <property type="entry name" value="MYOSIN_MOTOR"/>
    <property type="match status" value="1"/>
</dbReference>
<dbReference type="GO" id="GO:0016459">
    <property type="term" value="C:myosin complex"/>
    <property type="evidence" value="ECO:0007669"/>
    <property type="project" value="UniProtKB-KW"/>
</dbReference>
<evidence type="ECO:0000259" key="6">
    <source>
        <dbReference type="PROSITE" id="PS51456"/>
    </source>
</evidence>
<dbReference type="GO" id="GO:0005524">
    <property type="term" value="F:ATP binding"/>
    <property type="evidence" value="ECO:0007669"/>
    <property type="project" value="UniProtKB-KW"/>
</dbReference>
<proteinExistence type="inferred from homology"/>
<protein>
    <recommendedName>
        <fullName evidence="6">Myosin motor domain-containing protein</fullName>
    </recommendedName>
</protein>
<dbReference type="GO" id="GO:0048812">
    <property type="term" value="P:neuron projection morphogenesis"/>
    <property type="evidence" value="ECO:0007669"/>
    <property type="project" value="TreeGrafter"/>
</dbReference>
<evidence type="ECO:0000313" key="7">
    <source>
        <dbReference type="EMBL" id="OCU01703.1"/>
    </source>
</evidence>
<dbReference type="GO" id="GO:0003774">
    <property type="term" value="F:cytoskeletal motor activity"/>
    <property type="evidence" value="ECO:0007669"/>
    <property type="project" value="InterPro"/>
</dbReference>
<dbReference type="PANTHER" id="PTHR47335:SF1">
    <property type="entry name" value="UNCONVENTIONAL MYOSIN-XVI"/>
    <property type="match status" value="1"/>
</dbReference>
<organism evidence="7 8">
    <name type="scientific">Xenopus laevis</name>
    <name type="common">African clawed frog</name>
    <dbReference type="NCBI Taxonomy" id="8355"/>
    <lineage>
        <taxon>Eukaryota</taxon>
        <taxon>Metazoa</taxon>
        <taxon>Chordata</taxon>
        <taxon>Craniata</taxon>
        <taxon>Vertebrata</taxon>
        <taxon>Euteleostomi</taxon>
        <taxon>Amphibia</taxon>
        <taxon>Batrachia</taxon>
        <taxon>Anura</taxon>
        <taxon>Pipoidea</taxon>
        <taxon>Pipidae</taxon>
        <taxon>Xenopodinae</taxon>
        <taxon>Xenopus</taxon>
        <taxon>Xenopus</taxon>
    </lineage>
</organism>
<dbReference type="Gene3D" id="3.40.850.10">
    <property type="entry name" value="Kinesin motor domain"/>
    <property type="match status" value="1"/>
</dbReference>
<evidence type="ECO:0000256" key="4">
    <source>
        <dbReference type="ARBA" id="ARBA00023175"/>
    </source>
</evidence>
<keyword evidence="2" id="KW-0067">ATP-binding</keyword>
<dbReference type="SUPFAM" id="SSF52540">
    <property type="entry name" value="P-loop containing nucleoside triphosphate hydrolases"/>
    <property type="match status" value="1"/>
</dbReference>
<dbReference type="GO" id="GO:0048471">
    <property type="term" value="C:perinuclear region of cytoplasm"/>
    <property type="evidence" value="ECO:0007669"/>
    <property type="project" value="TreeGrafter"/>
</dbReference>
<evidence type="ECO:0000313" key="8">
    <source>
        <dbReference type="Proteomes" id="UP000694892"/>
    </source>
</evidence>
<keyword evidence="4" id="KW-0505">Motor protein</keyword>
<feature type="non-terminal residue" evidence="7">
    <location>
        <position position="80"/>
    </location>
</feature>
<dbReference type="InterPro" id="IPR036961">
    <property type="entry name" value="Kinesin_motor_dom_sf"/>
</dbReference>
<dbReference type="EMBL" id="CM004466">
    <property type="protein sequence ID" value="OCU01703.1"/>
    <property type="molecule type" value="Genomic_DNA"/>
</dbReference>
<gene>
    <name evidence="7" type="ORF">XELAEV_180074945mg</name>
</gene>
<dbReference type="AlphaFoldDB" id="A0A974I4J3"/>
<dbReference type="GO" id="GO:0043491">
    <property type="term" value="P:phosphatidylinositol 3-kinase/protein kinase B signal transduction"/>
    <property type="evidence" value="ECO:0007669"/>
    <property type="project" value="TreeGrafter"/>
</dbReference>
<comment type="caution">
    <text evidence="5">Lacks conserved residue(s) required for the propagation of feature annotation.</text>
</comment>
<dbReference type="GO" id="GO:0005654">
    <property type="term" value="C:nucleoplasm"/>
    <property type="evidence" value="ECO:0007669"/>
    <property type="project" value="TreeGrafter"/>
</dbReference>
<evidence type="ECO:0000256" key="2">
    <source>
        <dbReference type="ARBA" id="ARBA00022840"/>
    </source>
</evidence>
<dbReference type="PANTHER" id="PTHR47335">
    <property type="entry name" value="UNCONVENTIONAL MYOSIN-XVI"/>
    <property type="match status" value="1"/>
</dbReference>